<feature type="transmembrane region" description="Helical" evidence="2">
    <location>
        <begin position="220"/>
        <end position="243"/>
    </location>
</feature>
<evidence type="ECO:0000256" key="2">
    <source>
        <dbReference type="SAM" id="Phobius"/>
    </source>
</evidence>
<organism evidence="3 4">
    <name type="scientific">Rhodococcus maanshanensis</name>
    <dbReference type="NCBI Taxonomy" id="183556"/>
    <lineage>
        <taxon>Bacteria</taxon>
        <taxon>Bacillati</taxon>
        <taxon>Actinomycetota</taxon>
        <taxon>Actinomycetes</taxon>
        <taxon>Mycobacteriales</taxon>
        <taxon>Nocardiaceae</taxon>
        <taxon>Rhodococcus</taxon>
    </lineage>
</organism>
<protein>
    <recommendedName>
        <fullName evidence="5">Tat (Twin-arginine translocation) pathway signal sequence</fullName>
    </recommendedName>
</protein>
<keyword evidence="2" id="KW-1133">Transmembrane helix</keyword>
<dbReference type="EMBL" id="FOAW01000029">
    <property type="protein sequence ID" value="SEM26517.1"/>
    <property type="molecule type" value="Genomic_DNA"/>
</dbReference>
<evidence type="ECO:0000313" key="3">
    <source>
        <dbReference type="EMBL" id="SEM26517.1"/>
    </source>
</evidence>
<keyword evidence="2" id="KW-0812">Transmembrane</keyword>
<feature type="transmembrane region" description="Helical" evidence="2">
    <location>
        <begin position="105"/>
        <end position="126"/>
    </location>
</feature>
<gene>
    <name evidence="3" type="ORF">SAMN05444583_12958</name>
</gene>
<feature type="transmembrane region" description="Helical" evidence="2">
    <location>
        <begin position="259"/>
        <end position="280"/>
    </location>
</feature>
<keyword evidence="2" id="KW-0472">Membrane</keyword>
<keyword evidence="4" id="KW-1185">Reference proteome</keyword>
<proteinExistence type="predicted"/>
<evidence type="ECO:0008006" key="5">
    <source>
        <dbReference type="Google" id="ProtNLM"/>
    </source>
</evidence>
<dbReference type="Proteomes" id="UP000198677">
    <property type="component" value="Unassembled WGS sequence"/>
</dbReference>
<feature type="compositionally biased region" description="Polar residues" evidence="1">
    <location>
        <begin position="12"/>
        <end position="24"/>
    </location>
</feature>
<feature type="transmembrane region" description="Helical" evidence="2">
    <location>
        <begin position="138"/>
        <end position="160"/>
    </location>
</feature>
<name>A0A1H7WZX6_9NOCA</name>
<evidence type="ECO:0000313" key="4">
    <source>
        <dbReference type="Proteomes" id="UP000198677"/>
    </source>
</evidence>
<feature type="region of interest" description="Disordered" evidence="1">
    <location>
        <begin position="1"/>
        <end position="24"/>
    </location>
</feature>
<dbReference type="AlphaFoldDB" id="A0A1H7WZX6"/>
<accession>A0A1H7WZX6</accession>
<sequence>MRIMTPAPTHAEGTSSHTPASRSTGVSGRALAVLVALTAALAAAFVLAPRVLAGSKPGGGLFDQGSLVEAVRVAFVEYWSSGDGDFSPGMEAVVDYWFRYHVAKAVIAAILLTVLVTLGVLLWRAFLRAGGLEAGKQAALASAGVVVSMLALFSLVLVMANVQGAVAPFSSLMSMLPVGETDGELAVTLGQVRQHLADPLSAGGEAPPALEVMVSDFARYHVAMAAIAAVMAAVLIGLSVVFWKLTGATGASDKSTRRVLGTVSALSALLSLGVLVVAVANTTTAADPAPALLAFLNGGL</sequence>
<evidence type="ECO:0000256" key="1">
    <source>
        <dbReference type="SAM" id="MobiDB-lite"/>
    </source>
</evidence>
<reference evidence="4" key="1">
    <citation type="submission" date="2016-10" db="EMBL/GenBank/DDBJ databases">
        <authorList>
            <person name="Varghese N."/>
            <person name="Submissions S."/>
        </authorList>
    </citation>
    <scope>NUCLEOTIDE SEQUENCE [LARGE SCALE GENOMIC DNA]</scope>
    <source>
        <strain evidence="4">DSM 44675</strain>
    </source>
</reference>